<evidence type="ECO:0000256" key="1">
    <source>
        <dbReference type="SAM" id="Phobius"/>
    </source>
</evidence>
<dbReference type="EMBL" id="AP019308">
    <property type="protein sequence ID" value="BBH21664.1"/>
    <property type="molecule type" value="Genomic_DNA"/>
</dbReference>
<keyword evidence="1" id="KW-0472">Membrane</keyword>
<feature type="transmembrane region" description="Helical" evidence="1">
    <location>
        <begin position="26"/>
        <end position="47"/>
    </location>
</feature>
<organism evidence="2 3">
    <name type="scientific">Paenibacillus baekrokdamisoli</name>
    <dbReference type="NCBI Taxonomy" id="1712516"/>
    <lineage>
        <taxon>Bacteria</taxon>
        <taxon>Bacillati</taxon>
        <taxon>Bacillota</taxon>
        <taxon>Bacilli</taxon>
        <taxon>Bacillales</taxon>
        <taxon>Paenibacillaceae</taxon>
        <taxon>Paenibacillus</taxon>
    </lineage>
</organism>
<reference evidence="2 3" key="1">
    <citation type="submission" date="2018-11" db="EMBL/GenBank/DDBJ databases">
        <title>Complete genome sequence of Paenibacillus baekrokdamisoli strain KCTC 33723.</title>
        <authorList>
            <person name="Kang S.W."/>
            <person name="Lee K.C."/>
            <person name="Kim K.K."/>
            <person name="Kim J.S."/>
            <person name="Kim D.S."/>
            <person name="Ko S.H."/>
            <person name="Yang S.H."/>
            <person name="Lee J.S."/>
        </authorList>
    </citation>
    <scope>NUCLEOTIDE SEQUENCE [LARGE SCALE GENOMIC DNA]</scope>
    <source>
        <strain evidence="2 3">KCTC 33723</strain>
    </source>
</reference>
<proteinExistence type="predicted"/>
<dbReference type="KEGG" id="pbk:Back11_30090"/>
<name>A0A3G9JEQ6_9BACL</name>
<accession>A0A3G9JEQ6</accession>
<protein>
    <submittedName>
        <fullName evidence="2">Uncharacterized protein</fullName>
    </submittedName>
</protein>
<keyword evidence="3" id="KW-1185">Reference proteome</keyword>
<keyword evidence="1" id="KW-0812">Transmembrane</keyword>
<gene>
    <name evidence="2" type="ORF">Back11_30090</name>
</gene>
<dbReference type="Proteomes" id="UP000275368">
    <property type="component" value="Chromosome"/>
</dbReference>
<evidence type="ECO:0000313" key="2">
    <source>
        <dbReference type="EMBL" id="BBH21664.1"/>
    </source>
</evidence>
<dbReference type="AlphaFoldDB" id="A0A3G9JEQ6"/>
<keyword evidence="1" id="KW-1133">Transmembrane helix</keyword>
<evidence type="ECO:0000313" key="3">
    <source>
        <dbReference type="Proteomes" id="UP000275368"/>
    </source>
</evidence>
<sequence length="184" mass="21160">MLLENPSNSYNDLLERGTKDKMTKKIFVVCSIFVTILSAVFITSIWINKEEKGNLVYVFDKSILNDYKIGAGLVSFNCTIVVKNNSDDKLHFSMHPDWSNEIGLVSEAYEQETISRFEKVHIIEPNAESSFAVNFTVPFGGNKTKKDRLPPKKIDFILYDYKILEKDADVLRKDLQEHTSPRFQ</sequence>